<dbReference type="Pfam" id="PF04255">
    <property type="entry name" value="DUF433"/>
    <property type="match status" value="1"/>
</dbReference>
<name>A0A1H5WP06_9BACT</name>
<proteinExistence type="predicted"/>
<dbReference type="EMBL" id="FNVA01000002">
    <property type="protein sequence ID" value="SEG01202.1"/>
    <property type="molecule type" value="Genomic_DNA"/>
</dbReference>
<evidence type="ECO:0000313" key="1">
    <source>
        <dbReference type="EMBL" id="SEG01202.1"/>
    </source>
</evidence>
<dbReference type="Gene3D" id="1.10.10.10">
    <property type="entry name" value="Winged helix-like DNA-binding domain superfamily/Winged helix DNA-binding domain"/>
    <property type="match status" value="1"/>
</dbReference>
<protein>
    <submittedName>
        <fullName evidence="1">Uncharacterized conserved protein, DUF433 family</fullName>
    </submittedName>
</protein>
<dbReference type="AlphaFoldDB" id="A0A1H5WP06"/>
<dbReference type="InterPro" id="IPR036388">
    <property type="entry name" value="WH-like_DNA-bd_sf"/>
</dbReference>
<gene>
    <name evidence="1" type="ORF">SAMN05421819_1679</name>
</gene>
<keyword evidence="2" id="KW-1185">Reference proteome</keyword>
<dbReference type="InterPro" id="IPR009057">
    <property type="entry name" value="Homeodomain-like_sf"/>
</dbReference>
<reference evidence="1 2" key="1">
    <citation type="submission" date="2016-10" db="EMBL/GenBank/DDBJ databases">
        <authorList>
            <person name="de Groot N.N."/>
        </authorList>
    </citation>
    <scope>NUCLEOTIDE SEQUENCE [LARGE SCALE GENOMIC DNA]</scope>
    <source>
        <strain evidence="1 2">DSM 22489</strain>
    </source>
</reference>
<dbReference type="RefSeq" id="WP_103932577.1">
    <property type="nucleotide sequence ID" value="NZ_FNVA01000002.1"/>
</dbReference>
<dbReference type="InterPro" id="IPR007367">
    <property type="entry name" value="DUF433"/>
</dbReference>
<sequence length="75" mass="8359">MKPLDWSQCARVESIPDKVGGAWVLRGTRTPVKVIFENLEVGLTVDEIIEQFPVSREEIESVLEFVASSLEQNAA</sequence>
<dbReference type="Proteomes" id="UP000236728">
    <property type="component" value="Unassembled WGS sequence"/>
</dbReference>
<organism evidence="1 2">
    <name type="scientific">Bryocella elongata</name>
    <dbReference type="NCBI Taxonomy" id="863522"/>
    <lineage>
        <taxon>Bacteria</taxon>
        <taxon>Pseudomonadati</taxon>
        <taxon>Acidobacteriota</taxon>
        <taxon>Terriglobia</taxon>
        <taxon>Terriglobales</taxon>
        <taxon>Acidobacteriaceae</taxon>
        <taxon>Bryocella</taxon>
    </lineage>
</organism>
<dbReference type="SUPFAM" id="SSF46689">
    <property type="entry name" value="Homeodomain-like"/>
    <property type="match status" value="1"/>
</dbReference>
<accession>A0A1H5WP06</accession>
<dbReference type="OrthoDB" id="9809529at2"/>
<evidence type="ECO:0000313" key="2">
    <source>
        <dbReference type="Proteomes" id="UP000236728"/>
    </source>
</evidence>